<accession>A0A1J5IXR1</accession>
<dbReference type="Gene3D" id="3.50.50.60">
    <property type="entry name" value="FAD/NAD(P)-binding domain"/>
    <property type="match status" value="2"/>
</dbReference>
<proteinExistence type="predicted"/>
<dbReference type="InterPro" id="IPR023753">
    <property type="entry name" value="FAD/NAD-binding_dom"/>
</dbReference>
<evidence type="ECO:0000256" key="2">
    <source>
        <dbReference type="ARBA" id="ARBA00023002"/>
    </source>
</evidence>
<organism evidence="4 5">
    <name type="scientific">Candidatus Wirthbacteria bacterium CG2_30_54_11</name>
    <dbReference type="NCBI Taxonomy" id="1817892"/>
    <lineage>
        <taxon>Bacteria</taxon>
        <taxon>Candidatus Wirthbacteria</taxon>
    </lineage>
</organism>
<gene>
    <name evidence="4" type="ORF">AUK40_02190</name>
</gene>
<keyword evidence="1" id="KW-0285">Flavoprotein</keyword>
<dbReference type="SUPFAM" id="SSF51905">
    <property type="entry name" value="FAD/NAD(P)-binding domain"/>
    <property type="match status" value="1"/>
</dbReference>
<comment type="caution">
    <text evidence="4">The sequence shown here is derived from an EMBL/GenBank/DDBJ whole genome shotgun (WGS) entry which is preliminary data.</text>
</comment>
<dbReference type="STRING" id="1817892.AUK40_02190"/>
<dbReference type="InterPro" id="IPR036188">
    <property type="entry name" value="FAD/NAD-bd_sf"/>
</dbReference>
<evidence type="ECO:0000313" key="5">
    <source>
        <dbReference type="Proteomes" id="UP000183245"/>
    </source>
</evidence>
<sequence length="305" mass="32491">MEDVVIIGAGPAGLSAGIYASRYLMKHVIIGSLPGGLITTAHKVENYPGFNSLSGWELGQKFEEHARILGANLVADEATSIVKEPDGTFRIATPGSVYQSKAVLLAYGTKRRHLDVPGEGKFAGRGVSYCSVCDGAFFRDRVVGVIGGANAACDGALYLSDVAREVYLIYRKGALRAEPSMVDLLTHNPKIKTILNTNVTSLFGEEQLESVTLDKPYQGAVSLDLDGLFIEIGSEPDHHILTGLGVELDEENYIRIDARQHTSTPGVYAAGDITTGSAKFQQAITAASEGAIAAMSIFQDLKKNG</sequence>
<evidence type="ECO:0000313" key="4">
    <source>
        <dbReference type="EMBL" id="OIP97951.1"/>
    </source>
</evidence>
<protein>
    <recommendedName>
        <fullName evidence="3">FAD/NAD(P)-binding domain-containing protein</fullName>
    </recommendedName>
</protein>
<dbReference type="Pfam" id="PF07992">
    <property type="entry name" value="Pyr_redox_2"/>
    <property type="match status" value="1"/>
</dbReference>
<reference evidence="4 5" key="1">
    <citation type="journal article" date="2016" name="Environ. Microbiol.">
        <title>Genomic resolution of a cold subsurface aquifer community provides metabolic insights for novel microbes adapted to high CO concentrations.</title>
        <authorList>
            <person name="Probst A.J."/>
            <person name="Castelle C.J."/>
            <person name="Singh A."/>
            <person name="Brown C.T."/>
            <person name="Anantharaman K."/>
            <person name="Sharon I."/>
            <person name="Hug L.A."/>
            <person name="Burstein D."/>
            <person name="Emerson J.B."/>
            <person name="Thomas B.C."/>
            <person name="Banfield J.F."/>
        </authorList>
    </citation>
    <scope>NUCLEOTIDE SEQUENCE [LARGE SCALE GENOMIC DNA]</scope>
    <source>
        <strain evidence="4">CG2_30_54_11</strain>
    </source>
</reference>
<feature type="domain" description="FAD/NAD(P)-binding" evidence="3">
    <location>
        <begin position="3"/>
        <end position="290"/>
    </location>
</feature>
<evidence type="ECO:0000259" key="3">
    <source>
        <dbReference type="Pfam" id="PF07992"/>
    </source>
</evidence>
<dbReference type="AlphaFoldDB" id="A0A1J5IXR1"/>
<dbReference type="PANTHER" id="PTHR48105">
    <property type="entry name" value="THIOREDOXIN REDUCTASE 1-RELATED-RELATED"/>
    <property type="match status" value="1"/>
</dbReference>
<dbReference type="Proteomes" id="UP000183245">
    <property type="component" value="Unassembled WGS sequence"/>
</dbReference>
<dbReference type="EMBL" id="MNZT01000042">
    <property type="protein sequence ID" value="OIP97951.1"/>
    <property type="molecule type" value="Genomic_DNA"/>
</dbReference>
<dbReference type="PRINTS" id="PR00368">
    <property type="entry name" value="FADPNR"/>
</dbReference>
<dbReference type="InterPro" id="IPR050097">
    <property type="entry name" value="Ferredoxin-NADP_redctase_2"/>
</dbReference>
<name>A0A1J5IXR1_9BACT</name>
<keyword evidence="2" id="KW-0560">Oxidoreductase</keyword>
<dbReference type="GO" id="GO:0016491">
    <property type="term" value="F:oxidoreductase activity"/>
    <property type="evidence" value="ECO:0007669"/>
    <property type="project" value="UniProtKB-KW"/>
</dbReference>
<dbReference type="PRINTS" id="PR00469">
    <property type="entry name" value="PNDRDTASEII"/>
</dbReference>
<evidence type="ECO:0000256" key="1">
    <source>
        <dbReference type="ARBA" id="ARBA00022630"/>
    </source>
</evidence>